<dbReference type="Proteomes" id="UP000245942">
    <property type="component" value="Unassembled WGS sequence"/>
</dbReference>
<feature type="region of interest" description="Disordered" evidence="1">
    <location>
        <begin position="566"/>
        <end position="688"/>
    </location>
</feature>
<name>A0A316UBX6_9BASI</name>
<gene>
    <name evidence="2" type="ORF">BCV69DRAFT_281810</name>
</gene>
<feature type="region of interest" description="Disordered" evidence="1">
    <location>
        <begin position="414"/>
        <end position="544"/>
    </location>
</feature>
<feature type="compositionally biased region" description="Basic and acidic residues" evidence="1">
    <location>
        <begin position="591"/>
        <end position="600"/>
    </location>
</feature>
<accession>A0A316UBX6</accession>
<feature type="compositionally biased region" description="Polar residues" evidence="1">
    <location>
        <begin position="447"/>
        <end position="463"/>
    </location>
</feature>
<dbReference type="OrthoDB" id="3367033at2759"/>
<evidence type="ECO:0000313" key="3">
    <source>
        <dbReference type="Proteomes" id="UP000245942"/>
    </source>
</evidence>
<dbReference type="AlphaFoldDB" id="A0A316UBX6"/>
<evidence type="ECO:0000313" key="2">
    <source>
        <dbReference type="EMBL" id="PWN21903.1"/>
    </source>
</evidence>
<evidence type="ECO:0000256" key="1">
    <source>
        <dbReference type="SAM" id="MobiDB-lite"/>
    </source>
</evidence>
<protein>
    <submittedName>
        <fullName evidence="2">Uncharacterized protein</fullName>
    </submittedName>
</protein>
<feature type="compositionally biased region" description="Low complexity" evidence="1">
    <location>
        <begin position="90"/>
        <end position="104"/>
    </location>
</feature>
<organism evidence="2 3">
    <name type="scientific">Pseudomicrostroma glucosiphilum</name>
    <dbReference type="NCBI Taxonomy" id="1684307"/>
    <lineage>
        <taxon>Eukaryota</taxon>
        <taxon>Fungi</taxon>
        <taxon>Dikarya</taxon>
        <taxon>Basidiomycota</taxon>
        <taxon>Ustilaginomycotina</taxon>
        <taxon>Exobasidiomycetes</taxon>
        <taxon>Microstromatales</taxon>
        <taxon>Microstromatales incertae sedis</taxon>
        <taxon>Pseudomicrostroma</taxon>
    </lineage>
</organism>
<dbReference type="GeneID" id="37013851"/>
<dbReference type="EMBL" id="KZ819324">
    <property type="protein sequence ID" value="PWN21903.1"/>
    <property type="molecule type" value="Genomic_DNA"/>
</dbReference>
<keyword evidence="3" id="KW-1185">Reference proteome</keyword>
<feature type="compositionally biased region" description="Polar residues" evidence="1">
    <location>
        <begin position="623"/>
        <end position="634"/>
    </location>
</feature>
<dbReference type="RefSeq" id="XP_025349063.1">
    <property type="nucleotide sequence ID" value="XM_025492117.1"/>
</dbReference>
<proteinExistence type="predicted"/>
<feature type="compositionally biased region" description="Acidic residues" evidence="1">
    <location>
        <begin position="572"/>
        <end position="581"/>
    </location>
</feature>
<feature type="compositionally biased region" description="Low complexity" evidence="1">
    <location>
        <begin position="533"/>
        <end position="544"/>
    </location>
</feature>
<feature type="compositionally biased region" description="Basic and acidic residues" evidence="1">
    <location>
        <begin position="228"/>
        <end position="239"/>
    </location>
</feature>
<feature type="region of interest" description="Disordered" evidence="1">
    <location>
        <begin position="1"/>
        <end position="151"/>
    </location>
</feature>
<feature type="region of interest" description="Disordered" evidence="1">
    <location>
        <begin position="194"/>
        <end position="341"/>
    </location>
</feature>
<feature type="compositionally biased region" description="Polar residues" evidence="1">
    <location>
        <begin position="602"/>
        <end position="616"/>
    </location>
</feature>
<feature type="compositionally biased region" description="Low complexity" evidence="1">
    <location>
        <begin position="34"/>
        <end position="80"/>
    </location>
</feature>
<reference evidence="2 3" key="1">
    <citation type="journal article" date="2018" name="Mol. Biol. Evol.">
        <title>Broad Genomic Sampling Reveals a Smut Pathogenic Ancestry of the Fungal Clade Ustilaginomycotina.</title>
        <authorList>
            <person name="Kijpornyongpan T."/>
            <person name="Mondo S.J."/>
            <person name="Barry K."/>
            <person name="Sandor L."/>
            <person name="Lee J."/>
            <person name="Lipzen A."/>
            <person name="Pangilinan J."/>
            <person name="LaButti K."/>
            <person name="Hainaut M."/>
            <person name="Henrissat B."/>
            <person name="Grigoriev I.V."/>
            <person name="Spatafora J.W."/>
            <person name="Aime M.C."/>
        </authorList>
    </citation>
    <scope>NUCLEOTIDE SEQUENCE [LARGE SCALE GENOMIC DNA]</scope>
    <source>
        <strain evidence="2 3">MCA 4718</strain>
    </source>
</reference>
<sequence>MVSVSRPAPKTRRSLFSLKKAAASQDIPSVDKTAAPAPAIASEAAQAASSSSRPPLVTQGSSSSWIEDSSPPSSPPAKSRQSSERKGQVASTPSPASAAFKFPALRTSRVAGSSHVPAKAALTTGSSPRRPRSRSSPADRALARLDKHSKNRSHFSIPDVMVTAAEEDGEEVYFEVEVPADDRRMKLHTDAVAGELEGQSQGNGYEGAGLDVEQPPRKSLGGKMMPFLRRESSERDEVRGVVITTSQASSGPAARAPKKAISGIFGKKEKNVETAVPVASKPAEETVAQRSNSPYGHPGSAFDSSGSLPLLSSKDSLPSSSTSSHFPRTPPASESTFPEGISGKKVVPVASAVSSVTTADVAASKKQRKANQKEELALIKELARIDKMVREHDAKAKKEAPVSAPVKTPSRMMTIFAARKKGPAPARKVSMVKRSASVAGRERRVSAQHSQSNKGGASVSSTKAPAAPNNGPANRSAAGPSAQPAARSSLDGGERSDDSEDRPSFSGKEWSADLPTTALSSLAGKSGIRYPGLSTDDTLDFTLSSDSELPVGVTLPREDSAVIPLAAVADECNGEEGEEVESISPSSTWSEKLDGQEGENHQPLQQEETISKSSESPPVESGSAASPTPLTRQVSPPEAASTLPPRPPRRQNSAPAGDVPRNDASASRPVPLQSLSMNKMHGPSSSAKANANATAAAVAVQTMSFKPGQIIPDTLPSTSGTRCDSPSLRYASKMANGTGSGGGPEEFTPFRAAMMVAGPSFVADRTGQRM</sequence>
<feature type="compositionally biased region" description="Low complexity" evidence="1">
    <location>
        <begin position="464"/>
        <end position="480"/>
    </location>
</feature>
<feature type="compositionally biased region" description="Low complexity" evidence="1">
    <location>
        <begin position="304"/>
        <end position="324"/>
    </location>
</feature>